<accession>A0A7R9KVS0</accession>
<dbReference type="GO" id="GO:0016747">
    <property type="term" value="F:acyltransferase activity, transferring groups other than amino-acyl groups"/>
    <property type="evidence" value="ECO:0007669"/>
    <property type="project" value="InterPro"/>
</dbReference>
<dbReference type="PANTHER" id="PTHR47237:SF1">
    <property type="entry name" value="SLL0310 PROTEIN"/>
    <property type="match status" value="1"/>
</dbReference>
<feature type="domain" description="N-acetyltransferase" evidence="2">
    <location>
        <begin position="380"/>
        <end position="519"/>
    </location>
</feature>
<dbReference type="Gene3D" id="3.40.630.30">
    <property type="match status" value="4"/>
</dbReference>
<dbReference type="Gene3D" id="3.40.50.1240">
    <property type="entry name" value="Phosphoglycerate mutase-like"/>
    <property type="match status" value="1"/>
</dbReference>
<proteinExistence type="predicted"/>
<name>A0A7R9KVS0_9ACAR</name>
<keyword evidence="4" id="KW-1185">Reference proteome</keyword>
<dbReference type="PANTHER" id="PTHR47237">
    <property type="entry name" value="SLL0310 PROTEIN"/>
    <property type="match status" value="1"/>
</dbReference>
<dbReference type="InterPro" id="IPR000182">
    <property type="entry name" value="GNAT_dom"/>
</dbReference>
<dbReference type="EMBL" id="OC862125">
    <property type="protein sequence ID" value="CAD7629958.1"/>
    <property type="molecule type" value="Genomic_DNA"/>
</dbReference>
<dbReference type="InterPro" id="IPR029033">
    <property type="entry name" value="His_PPase_superfam"/>
</dbReference>
<dbReference type="Proteomes" id="UP000759131">
    <property type="component" value="Unassembled WGS sequence"/>
</dbReference>
<keyword evidence="1" id="KW-1133">Transmembrane helix</keyword>
<feature type="transmembrane region" description="Helical" evidence="1">
    <location>
        <begin position="109"/>
        <end position="132"/>
    </location>
</feature>
<feature type="domain" description="N-acetyltransferase" evidence="2">
    <location>
        <begin position="806"/>
        <end position="952"/>
    </location>
</feature>
<dbReference type="AlphaFoldDB" id="A0A7R9KVS0"/>
<dbReference type="CDD" id="cd04301">
    <property type="entry name" value="NAT_SF"/>
    <property type="match status" value="4"/>
</dbReference>
<dbReference type="GO" id="GO:0016791">
    <property type="term" value="F:phosphatase activity"/>
    <property type="evidence" value="ECO:0007669"/>
    <property type="project" value="UniProtKB-ARBA"/>
</dbReference>
<dbReference type="InterPro" id="IPR041496">
    <property type="entry name" value="YitH/HolE_GNAT"/>
</dbReference>
<dbReference type="Pfam" id="PF00583">
    <property type="entry name" value="Acetyltransf_1"/>
    <property type="match status" value="4"/>
</dbReference>
<keyword evidence="1" id="KW-0472">Membrane</keyword>
<gene>
    <name evidence="3" type="ORF">OSB1V03_LOCUS10372</name>
</gene>
<dbReference type="PROSITE" id="PS51186">
    <property type="entry name" value="GNAT"/>
    <property type="match status" value="4"/>
</dbReference>
<feature type="domain" description="N-acetyltransferase" evidence="2">
    <location>
        <begin position="127"/>
        <end position="257"/>
    </location>
</feature>
<dbReference type="Gene3D" id="3.40.630.90">
    <property type="match status" value="2"/>
</dbReference>
<dbReference type="InterPro" id="IPR016181">
    <property type="entry name" value="Acyl_CoA_acyltransferase"/>
</dbReference>
<evidence type="ECO:0000256" key="1">
    <source>
        <dbReference type="SAM" id="Phobius"/>
    </source>
</evidence>
<feature type="domain" description="N-acetyltransferase" evidence="2">
    <location>
        <begin position="525"/>
        <end position="674"/>
    </location>
</feature>
<feature type="non-terminal residue" evidence="3">
    <location>
        <position position="1095"/>
    </location>
</feature>
<organism evidence="3">
    <name type="scientific">Medioppia subpectinata</name>
    <dbReference type="NCBI Taxonomy" id="1979941"/>
    <lineage>
        <taxon>Eukaryota</taxon>
        <taxon>Metazoa</taxon>
        <taxon>Ecdysozoa</taxon>
        <taxon>Arthropoda</taxon>
        <taxon>Chelicerata</taxon>
        <taxon>Arachnida</taxon>
        <taxon>Acari</taxon>
        <taxon>Acariformes</taxon>
        <taxon>Sarcoptiformes</taxon>
        <taxon>Oribatida</taxon>
        <taxon>Brachypylina</taxon>
        <taxon>Oppioidea</taxon>
        <taxon>Oppiidae</taxon>
        <taxon>Medioppia</taxon>
    </lineage>
</organism>
<reference evidence="3" key="1">
    <citation type="submission" date="2020-11" db="EMBL/GenBank/DDBJ databases">
        <authorList>
            <person name="Tran Van P."/>
        </authorList>
    </citation>
    <scope>NUCLEOTIDE SEQUENCE</scope>
</reference>
<evidence type="ECO:0000259" key="2">
    <source>
        <dbReference type="PROSITE" id="PS51186"/>
    </source>
</evidence>
<keyword evidence="1" id="KW-0812">Transmembrane</keyword>
<sequence length="1095" mass="124054">MQALGVYTSAKVGKTPPTYTGSLVFELHQSGNHFVVKLLYFNNVTVSATAYTPAVQDFVELDLMNCNPKSDCTLEEFIKSVGNHIPEDWEQECENIVVMADNEYKYFNAFSLVYILIGVILAAIAMALFRCIRRRYTSHSMRNIWNICHFAVIKYANEVRIQLDPNGIFVVEDNDSGKLLGYCAAVNLSNELAYIGGYCVRPEYRGHGIGKDLWNTGMAHMGDRNIAIFALNYKMFEIYRDLQNFNCIPDRRILNMRGQLNPSKDLIDTIDGISLVSVNENNIRDVIEYDKQVCDGLDRSIYLSTLYKIPENIHLVAINDRKEVVGYCFVVEMCSGITGIAPLYADNQHIAELLANKCCQRLPPHKTTDVLLKCWHLNEGAIELAKKLGLNEVRDLWASIEWFPHKHANEVMIKADPNGIFVAEDTDSGQIVGYCAAINHSDDFANIGGYCVRPEYRGHGIGQKLWNTGMAHMEDRNIGLFAISDKMLAIYRDKHNFKHIANRQVVRMRGSFVPNKELIDRIDGISLVVINEDNILDVIQYDKHVFGLERAAYIEGVRDLWTSIEWFPHKHANEVMIRADPKGIFVAEDTDSVNHSEDFANIGGYCVRPEYRGHGIGQSLWNTGMAHMGDRNIGLFAISDKMLAIYRDKHNFKHIANRQLVLMKGSFVPNKGLIDRIDDISLAVISEDNILDVIQYDRHVFGLERAAYIEGLYKSGESINLVAINDRNEVSDNEQIAELLVNKCCQQLPQNRTQDVIYECWDTNNSAQEIGNKLGLIELIREKNAFTKKHKNVLIYQYMIEVKMTMKYNCSTTTEDFQEVRDLWASIGFSIHKYANDVMIKSDPNGLFVAEDIDSGKILGYCAAVINTHDFAFIGGFCVRPEYRGHGIGKDLWNTGMAHMGDRNIGLFAFSYKMFEVYRDHNNFTCVPNRHILHFRGPYDPNNDIIDKIDGISLVAINDSNLRDVIEYDKDLCGIDRSVYIEGISKSPESVNLVAINEKNQVLGYCVVLALTTGTTGIEPLYADNEQIAELLANKCCQRLPKNLTQELIYKCWNINNKSKVIAMKLGLKEKRDQMSCFTKSVGTGKLDKVFSIAS</sequence>
<dbReference type="Pfam" id="PF18014">
    <property type="entry name" value="Acetyltransf_18"/>
    <property type="match status" value="2"/>
</dbReference>
<dbReference type="InterPro" id="IPR052729">
    <property type="entry name" value="Acyl/Acetyltrans_Enzymes"/>
</dbReference>
<evidence type="ECO:0000313" key="4">
    <source>
        <dbReference type="Proteomes" id="UP000759131"/>
    </source>
</evidence>
<dbReference type="SUPFAM" id="SSF53254">
    <property type="entry name" value="Phosphoglycerate mutase-like"/>
    <property type="match status" value="1"/>
</dbReference>
<dbReference type="SUPFAM" id="SSF55729">
    <property type="entry name" value="Acyl-CoA N-acyltransferases (Nat)"/>
    <property type="match status" value="4"/>
</dbReference>
<dbReference type="OrthoDB" id="6407141at2759"/>
<dbReference type="EMBL" id="CAJPIZ010007550">
    <property type="protein sequence ID" value="CAG2110388.1"/>
    <property type="molecule type" value="Genomic_DNA"/>
</dbReference>
<protein>
    <recommendedName>
        <fullName evidence="2">N-acetyltransferase domain-containing protein</fullName>
    </recommendedName>
</protein>
<evidence type="ECO:0000313" key="3">
    <source>
        <dbReference type="EMBL" id="CAD7629958.1"/>
    </source>
</evidence>